<dbReference type="EMBL" id="JAPVOI010000003">
    <property type="protein sequence ID" value="MCZ4088943.1"/>
    <property type="molecule type" value="Genomic_DNA"/>
</dbReference>
<evidence type="ECO:0000313" key="2">
    <source>
        <dbReference type="EMBL" id="MCZ4088943.1"/>
    </source>
</evidence>
<dbReference type="PANTHER" id="PTHR43640">
    <property type="entry name" value="OS07G0260300 PROTEIN"/>
    <property type="match status" value="1"/>
</dbReference>
<name>A0ABT4KAG0_9HYPH</name>
<dbReference type="InterPro" id="IPR013766">
    <property type="entry name" value="Thioredoxin_domain"/>
</dbReference>
<feature type="domain" description="Thioredoxin" evidence="1">
    <location>
        <begin position="8"/>
        <end position="159"/>
    </location>
</feature>
<dbReference type="InterPro" id="IPR047262">
    <property type="entry name" value="PRX-like1"/>
</dbReference>
<keyword evidence="3" id="KW-1185">Reference proteome</keyword>
<evidence type="ECO:0000259" key="1">
    <source>
        <dbReference type="PROSITE" id="PS51352"/>
    </source>
</evidence>
<accession>A0ABT4KAG0</accession>
<dbReference type="Gene3D" id="3.40.30.10">
    <property type="entry name" value="Glutaredoxin"/>
    <property type="match status" value="1"/>
</dbReference>
<organism evidence="2 3">
    <name type="scientific">Sinorhizobium psoraleae</name>
    <dbReference type="NCBI Taxonomy" id="520838"/>
    <lineage>
        <taxon>Bacteria</taxon>
        <taxon>Pseudomonadati</taxon>
        <taxon>Pseudomonadota</taxon>
        <taxon>Alphaproteobacteria</taxon>
        <taxon>Hyphomicrobiales</taxon>
        <taxon>Rhizobiaceae</taxon>
        <taxon>Sinorhizobium/Ensifer group</taxon>
        <taxon>Sinorhizobium</taxon>
    </lineage>
</organism>
<dbReference type="PROSITE" id="PS51352">
    <property type="entry name" value="THIOREDOXIN_2"/>
    <property type="match status" value="1"/>
</dbReference>
<dbReference type="PANTHER" id="PTHR43640:SF1">
    <property type="entry name" value="THIOREDOXIN-DEPENDENT PEROXIREDOXIN"/>
    <property type="match status" value="1"/>
</dbReference>
<evidence type="ECO:0000313" key="3">
    <source>
        <dbReference type="Proteomes" id="UP001079430"/>
    </source>
</evidence>
<protein>
    <submittedName>
        <fullName evidence="2">Thioredoxin family protein</fullName>
    </submittedName>
</protein>
<dbReference type="RefSeq" id="WP_269275164.1">
    <property type="nucleotide sequence ID" value="NZ_JAPVOI010000003.1"/>
</dbReference>
<comment type="caution">
    <text evidence="2">The sequence shown here is derived from an EMBL/GenBank/DDBJ whole genome shotgun (WGS) entry which is preliminary data.</text>
</comment>
<sequence>MAATPPVCEFGWPAVDARLPGVDGLTHSIFDQAGPKGLVVTFICNHCPYVKAVIARIVRDAIDLKDHGVGFVAISANDAEAYPQDSFDNMKRFASQNALPFRYLYDEDQSVANAYGAVCTPDFFGFNKDMKLQYRGRLDASRKEIGPGDLRRDLYEAMVMVALFGKGPSEQQPSMGCSIKWKVSPYQV</sequence>
<dbReference type="SUPFAM" id="SSF52833">
    <property type="entry name" value="Thioredoxin-like"/>
    <property type="match status" value="1"/>
</dbReference>
<proteinExistence type="predicted"/>
<dbReference type="InterPro" id="IPR036249">
    <property type="entry name" value="Thioredoxin-like_sf"/>
</dbReference>
<gene>
    <name evidence="2" type="ORF">O3W52_02355</name>
</gene>
<dbReference type="Pfam" id="PF00578">
    <property type="entry name" value="AhpC-TSA"/>
    <property type="match status" value="1"/>
</dbReference>
<dbReference type="InterPro" id="IPR000866">
    <property type="entry name" value="AhpC/TSA"/>
</dbReference>
<reference evidence="2" key="1">
    <citation type="submission" date="2022-10" db="EMBL/GenBank/DDBJ databases">
        <title>Whole genome sequencing of three plant growth promoting bacteria isolated from Vachellia tortilis subsp. raddiana in Morocco.</title>
        <authorList>
            <person name="Hnini M."/>
            <person name="Zouagui R."/>
            <person name="Zouagui H."/>
            <person name="Chemao Elfihri M.-W."/>
            <person name="Ibrahimi A."/>
            <person name="Sbabou L."/>
            <person name="Aurag J."/>
        </authorList>
    </citation>
    <scope>NUCLEOTIDE SEQUENCE</scope>
    <source>
        <strain evidence="2">LMR678</strain>
    </source>
</reference>
<dbReference type="Proteomes" id="UP001079430">
    <property type="component" value="Unassembled WGS sequence"/>
</dbReference>
<dbReference type="CDD" id="cd02969">
    <property type="entry name" value="PRX_like1"/>
    <property type="match status" value="1"/>
</dbReference>